<dbReference type="HOGENOM" id="CLU_2796434_0_0_1"/>
<organism evidence="1">
    <name type="scientific">Magallana gigas</name>
    <name type="common">Pacific oyster</name>
    <name type="synonym">Crassostrea gigas</name>
    <dbReference type="NCBI Taxonomy" id="29159"/>
    <lineage>
        <taxon>Eukaryota</taxon>
        <taxon>Metazoa</taxon>
        <taxon>Spiralia</taxon>
        <taxon>Lophotrochozoa</taxon>
        <taxon>Mollusca</taxon>
        <taxon>Bivalvia</taxon>
        <taxon>Autobranchia</taxon>
        <taxon>Pteriomorphia</taxon>
        <taxon>Ostreida</taxon>
        <taxon>Ostreoidea</taxon>
        <taxon>Ostreidae</taxon>
        <taxon>Magallana</taxon>
    </lineage>
</organism>
<name>K1R5W0_MAGGI</name>
<dbReference type="InParanoid" id="K1R5W0"/>
<evidence type="ECO:0000313" key="1">
    <source>
        <dbReference type="EMBL" id="EKC29371.1"/>
    </source>
</evidence>
<proteinExistence type="predicted"/>
<reference evidence="1" key="1">
    <citation type="journal article" date="2012" name="Nature">
        <title>The oyster genome reveals stress adaptation and complexity of shell formation.</title>
        <authorList>
            <person name="Zhang G."/>
            <person name="Fang X."/>
            <person name="Guo X."/>
            <person name="Li L."/>
            <person name="Luo R."/>
            <person name="Xu F."/>
            <person name="Yang P."/>
            <person name="Zhang L."/>
            <person name="Wang X."/>
            <person name="Qi H."/>
            <person name="Xiong Z."/>
            <person name="Que H."/>
            <person name="Xie Y."/>
            <person name="Holland P.W."/>
            <person name="Paps J."/>
            <person name="Zhu Y."/>
            <person name="Wu F."/>
            <person name="Chen Y."/>
            <person name="Wang J."/>
            <person name="Peng C."/>
            <person name="Meng J."/>
            <person name="Yang L."/>
            <person name="Liu J."/>
            <person name="Wen B."/>
            <person name="Zhang N."/>
            <person name="Huang Z."/>
            <person name="Zhu Q."/>
            <person name="Feng Y."/>
            <person name="Mount A."/>
            <person name="Hedgecock D."/>
            <person name="Xu Z."/>
            <person name="Liu Y."/>
            <person name="Domazet-Loso T."/>
            <person name="Du Y."/>
            <person name="Sun X."/>
            <person name="Zhang S."/>
            <person name="Liu B."/>
            <person name="Cheng P."/>
            <person name="Jiang X."/>
            <person name="Li J."/>
            <person name="Fan D."/>
            <person name="Wang W."/>
            <person name="Fu W."/>
            <person name="Wang T."/>
            <person name="Wang B."/>
            <person name="Zhang J."/>
            <person name="Peng Z."/>
            <person name="Li Y."/>
            <person name="Li N."/>
            <person name="Wang J."/>
            <person name="Chen M."/>
            <person name="He Y."/>
            <person name="Tan F."/>
            <person name="Song X."/>
            <person name="Zheng Q."/>
            <person name="Huang R."/>
            <person name="Yang H."/>
            <person name="Du X."/>
            <person name="Chen L."/>
            <person name="Yang M."/>
            <person name="Gaffney P.M."/>
            <person name="Wang S."/>
            <person name="Luo L."/>
            <person name="She Z."/>
            <person name="Ming Y."/>
            <person name="Huang W."/>
            <person name="Zhang S."/>
            <person name="Huang B."/>
            <person name="Zhang Y."/>
            <person name="Qu T."/>
            <person name="Ni P."/>
            <person name="Miao G."/>
            <person name="Wang J."/>
            <person name="Wang Q."/>
            <person name="Steinberg C.E."/>
            <person name="Wang H."/>
            <person name="Li N."/>
            <person name="Qian L."/>
            <person name="Zhang G."/>
            <person name="Li Y."/>
            <person name="Yang H."/>
            <person name="Liu X."/>
            <person name="Wang J."/>
            <person name="Yin Y."/>
            <person name="Wang J."/>
        </authorList>
    </citation>
    <scope>NUCLEOTIDE SEQUENCE [LARGE SCALE GENOMIC DNA]</scope>
    <source>
        <strain evidence="1">05x7-T-G4-1.051#20</strain>
    </source>
</reference>
<protein>
    <submittedName>
        <fullName evidence="1">Uncharacterized protein</fullName>
    </submittedName>
</protein>
<gene>
    <name evidence="1" type="ORF">CGI_10005922</name>
</gene>
<sequence length="68" mass="7746">MMTAMNKWAYPMAVPRERINGALDERIVIAVRGLSELSRKRDGANGGKATYFTRMFHLLNDLRLKGHV</sequence>
<dbReference type="EMBL" id="JH818962">
    <property type="protein sequence ID" value="EKC29371.1"/>
    <property type="molecule type" value="Genomic_DNA"/>
</dbReference>
<dbReference type="AlphaFoldDB" id="K1R5W0"/>
<accession>K1R5W0</accession>